<keyword evidence="2" id="KW-0805">Transcription regulation</keyword>
<dbReference type="PANTHER" id="PTHR47424">
    <property type="entry name" value="REGULATORY PROTEIN GAL4"/>
    <property type="match status" value="1"/>
</dbReference>
<comment type="caution">
    <text evidence="6">The sequence shown here is derived from an EMBL/GenBank/DDBJ whole genome shotgun (WGS) entry which is preliminary data.</text>
</comment>
<dbReference type="InterPro" id="IPR001138">
    <property type="entry name" value="Zn2Cys6_DnaBD"/>
</dbReference>
<keyword evidence="1" id="KW-0479">Metal-binding</keyword>
<dbReference type="SUPFAM" id="SSF57701">
    <property type="entry name" value="Zn2/Cys6 DNA-binding domain"/>
    <property type="match status" value="1"/>
</dbReference>
<name>A0A5M3Z4X0_ASPTE</name>
<dbReference type="OrthoDB" id="5296287at2759"/>
<dbReference type="InterPro" id="IPR007219">
    <property type="entry name" value="XnlR_reg_dom"/>
</dbReference>
<dbReference type="Pfam" id="PF00172">
    <property type="entry name" value="Zn_clus"/>
    <property type="match status" value="1"/>
</dbReference>
<organism evidence="6 7">
    <name type="scientific">Aspergillus terreus</name>
    <dbReference type="NCBI Taxonomy" id="33178"/>
    <lineage>
        <taxon>Eukaryota</taxon>
        <taxon>Fungi</taxon>
        <taxon>Dikarya</taxon>
        <taxon>Ascomycota</taxon>
        <taxon>Pezizomycotina</taxon>
        <taxon>Eurotiomycetes</taxon>
        <taxon>Eurotiomycetidae</taxon>
        <taxon>Eurotiales</taxon>
        <taxon>Aspergillaceae</taxon>
        <taxon>Aspergillus</taxon>
        <taxon>Aspergillus subgen. Circumdati</taxon>
    </lineage>
</organism>
<dbReference type="InterPro" id="IPR036864">
    <property type="entry name" value="Zn2-C6_fun-type_DNA-bd_sf"/>
</dbReference>
<dbReference type="PROSITE" id="PS00463">
    <property type="entry name" value="ZN2_CY6_FUNGAL_1"/>
    <property type="match status" value="1"/>
</dbReference>
<dbReference type="GO" id="GO:0000981">
    <property type="term" value="F:DNA-binding transcription factor activity, RNA polymerase II-specific"/>
    <property type="evidence" value="ECO:0007669"/>
    <property type="project" value="InterPro"/>
</dbReference>
<keyword evidence="3" id="KW-0238">DNA-binding</keyword>
<dbReference type="InterPro" id="IPR051127">
    <property type="entry name" value="Fungal_SecMet_Regulators"/>
</dbReference>
<protein>
    <submittedName>
        <fullName evidence="6">Fungal-specific transcription factor domain-domain-containing protein</fullName>
    </submittedName>
</protein>
<keyword evidence="5" id="KW-0539">Nucleus</keyword>
<dbReference type="VEuPathDB" id="FungiDB:ATEG_05266"/>
<dbReference type="GO" id="GO:0003677">
    <property type="term" value="F:DNA binding"/>
    <property type="evidence" value="ECO:0007669"/>
    <property type="project" value="UniProtKB-KW"/>
</dbReference>
<dbReference type="GO" id="GO:0009893">
    <property type="term" value="P:positive regulation of metabolic process"/>
    <property type="evidence" value="ECO:0007669"/>
    <property type="project" value="UniProtKB-ARBA"/>
</dbReference>
<keyword evidence="4" id="KW-0804">Transcription</keyword>
<evidence type="ECO:0000256" key="1">
    <source>
        <dbReference type="ARBA" id="ARBA00022723"/>
    </source>
</evidence>
<dbReference type="SMART" id="SM00066">
    <property type="entry name" value="GAL4"/>
    <property type="match status" value="1"/>
</dbReference>
<evidence type="ECO:0000313" key="6">
    <source>
        <dbReference type="EMBL" id="GFF16139.1"/>
    </source>
</evidence>
<accession>A0A5M3Z4X0</accession>
<dbReference type="Proteomes" id="UP000452235">
    <property type="component" value="Unassembled WGS sequence"/>
</dbReference>
<dbReference type="GO" id="GO:0008270">
    <property type="term" value="F:zinc ion binding"/>
    <property type="evidence" value="ECO:0007669"/>
    <property type="project" value="InterPro"/>
</dbReference>
<dbReference type="GO" id="GO:0006351">
    <property type="term" value="P:DNA-templated transcription"/>
    <property type="evidence" value="ECO:0007669"/>
    <property type="project" value="InterPro"/>
</dbReference>
<evidence type="ECO:0000256" key="2">
    <source>
        <dbReference type="ARBA" id="ARBA00023015"/>
    </source>
</evidence>
<evidence type="ECO:0000256" key="3">
    <source>
        <dbReference type="ARBA" id="ARBA00023125"/>
    </source>
</evidence>
<dbReference type="Pfam" id="PF04082">
    <property type="entry name" value="Fungal_trans"/>
    <property type="match status" value="1"/>
</dbReference>
<dbReference type="PROSITE" id="PS50048">
    <property type="entry name" value="ZN2_CY6_FUNGAL_2"/>
    <property type="match status" value="1"/>
</dbReference>
<sequence length="677" mass="75524">MTPSPRERVSRACECCRSRKIKCNGEHPCNACARNPHRCVYRTGLIRQRKSRQNKEPKPPATLLPATKSPGTPSDQPQPVPMDDPAHYKRQHELRAGIGVSNPKTGNFQFYGPSSGFCFLQRVYQRIMQSTPNESLLHRRSCSIPDALQKWGIERFMFAADAGPGDPPHASWPAEAFLPRALGDRFIDAYFKIMHPQMPVLVHAEILESWAQMWETPVRGRPIKNKEILFMVLAIGSRVVNLKGKQPEARVEGWAEYFSSRASEGPIFLQEPSVKGMHLMLLKAMYSLQLMRQNDAYLYLGHATRTAMVLGLHRSQVTDGREPHMHRLRLTFWIVFVFERISSVYMGRPSALSENQIDTAYPEDLACPSGGDDGYHAPSVECAWVRAMADIAKLADRVSIDIYSPASIKSLADMARCHQTSIECDAALQTITRTLPPYLHFFDEAIPVGADWQEIQRLSLGFSYYVVRMLLYRPALVMTTFFASTAEAQQSAEGCIDLRACIDASTSAARNLVNLAYDVYFRRFPDIRYDGALASFIVSSCMTLLYDVLNLGSDPDRARQTFAVVERGIRCLDEIEHVGYTTGKAMSVDLMKVAKQAVLAADPVVDTNQALVDSFPWLDNWPRTEATSLPASYALPDASLAGIGTLAGDTALLTGPEVNYHWLGNGFDPSTIPGCLY</sequence>
<proteinExistence type="predicted"/>
<evidence type="ECO:0000313" key="7">
    <source>
        <dbReference type="Proteomes" id="UP000452235"/>
    </source>
</evidence>
<dbReference type="CDD" id="cd12148">
    <property type="entry name" value="fungal_TF_MHR"/>
    <property type="match status" value="1"/>
</dbReference>
<evidence type="ECO:0000256" key="4">
    <source>
        <dbReference type="ARBA" id="ARBA00023163"/>
    </source>
</evidence>
<dbReference type="EMBL" id="BLJY01000005">
    <property type="protein sequence ID" value="GFF16139.1"/>
    <property type="molecule type" value="Genomic_DNA"/>
</dbReference>
<dbReference type="PANTHER" id="PTHR47424:SF3">
    <property type="entry name" value="REGULATORY PROTEIN GAL4"/>
    <property type="match status" value="1"/>
</dbReference>
<dbReference type="AlphaFoldDB" id="A0A5M3Z4X0"/>
<reference evidence="6 7" key="1">
    <citation type="submission" date="2020-01" db="EMBL/GenBank/DDBJ databases">
        <title>Aspergillus terreus IFO 6365 whole genome shotgun sequence.</title>
        <authorList>
            <person name="Kanamasa S."/>
            <person name="Takahashi H."/>
        </authorList>
    </citation>
    <scope>NUCLEOTIDE SEQUENCE [LARGE SCALE GENOMIC DNA]</scope>
    <source>
        <strain evidence="6 7">IFO 6365</strain>
    </source>
</reference>
<dbReference type="Gene3D" id="4.10.240.10">
    <property type="entry name" value="Zn(2)-C6 fungal-type DNA-binding domain"/>
    <property type="match status" value="1"/>
</dbReference>
<keyword evidence="7" id="KW-1185">Reference proteome</keyword>
<gene>
    <name evidence="6" type="ORF">ATEIFO6365_0005032900</name>
</gene>
<evidence type="ECO:0000256" key="5">
    <source>
        <dbReference type="ARBA" id="ARBA00023242"/>
    </source>
</evidence>
<dbReference type="CDD" id="cd00067">
    <property type="entry name" value="GAL4"/>
    <property type="match status" value="1"/>
</dbReference>
<dbReference type="SMART" id="SM00906">
    <property type="entry name" value="Fungal_trans"/>
    <property type="match status" value="1"/>
</dbReference>